<gene>
    <name evidence="2" type="ORF">GCM10007053_28670</name>
</gene>
<comment type="caution">
    <text evidence="2">The sequence shown here is derived from an EMBL/GenBank/DDBJ whole genome shotgun (WGS) entry which is preliminary data.</text>
</comment>
<organism evidence="2 3">
    <name type="scientific">Parahalioglobus pacificus</name>
    <dbReference type="NCBI Taxonomy" id="930806"/>
    <lineage>
        <taxon>Bacteria</taxon>
        <taxon>Pseudomonadati</taxon>
        <taxon>Pseudomonadota</taxon>
        <taxon>Gammaproteobacteria</taxon>
        <taxon>Cellvibrionales</taxon>
        <taxon>Halieaceae</taxon>
        <taxon>Parahalioglobus</taxon>
    </lineage>
</organism>
<name>A0A918XN57_9GAMM</name>
<feature type="chain" id="PRO_5037047806" description="DUF1499 domain-containing protein" evidence="1">
    <location>
        <begin position="27"/>
        <end position="142"/>
    </location>
</feature>
<dbReference type="PROSITE" id="PS51257">
    <property type="entry name" value="PROKAR_LIPOPROTEIN"/>
    <property type="match status" value="1"/>
</dbReference>
<dbReference type="RefSeq" id="WP_189478506.1">
    <property type="nucleotide sequence ID" value="NZ_BMYM01000003.1"/>
</dbReference>
<accession>A0A918XN57</accession>
<dbReference type="PANTHER" id="PTHR34801:SF6">
    <property type="entry name" value="SLL1620 PROTEIN"/>
    <property type="match status" value="1"/>
</dbReference>
<dbReference type="PANTHER" id="PTHR34801">
    <property type="entry name" value="EXPRESSED PROTEIN"/>
    <property type="match status" value="1"/>
</dbReference>
<feature type="signal peptide" evidence="1">
    <location>
        <begin position="1"/>
        <end position="26"/>
    </location>
</feature>
<evidence type="ECO:0000313" key="2">
    <source>
        <dbReference type="EMBL" id="GHD38290.1"/>
    </source>
</evidence>
<keyword evidence="3" id="KW-1185">Reference proteome</keyword>
<dbReference type="Pfam" id="PF07386">
    <property type="entry name" value="DUF1499"/>
    <property type="match status" value="1"/>
</dbReference>
<evidence type="ECO:0000313" key="3">
    <source>
        <dbReference type="Proteomes" id="UP000644693"/>
    </source>
</evidence>
<evidence type="ECO:0000256" key="1">
    <source>
        <dbReference type="SAM" id="SignalP"/>
    </source>
</evidence>
<dbReference type="Proteomes" id="UP000644693">
    <property type="component" value="Unassembled WGS sequence"/>
</dbReference>
<sequence length="142" mass="15345">MYRFFTVTLITLLTAACTSAPQPPVAGESLPACGSFPNCVNSENGQGSASIAPIAATPTQWQALKDWLANRPDWSVETVQPNFLQAVATTPTMGYKDDVQLRYDASAQQVHVRSSSRLGIGDMGANRARVEQLRNHVSAQPR</sequence>
<dbReference type="AlphaFoldDB" id="A0A918XN57"/>
<keyword evidence="1" id="KW-0732">Signal</keyword>
<reference evidence="2" key="2">
    <citation type="submission" date="2020-09" db="EMBL/GenBank/DDBJ databases">
        <authorList>
            <person name="Sun Q."/>
            <person name="Kim S."/>
        </authorList>
    </citation>
    <scope>NUCLEOTIDE SEQUENCE</scope>
    <source>
        <strain evidence="2">KCTC 23430</strain>
    </source>
</reference>
<dbReference type="InterPro" id="IPR010865">
    <property type="entry name" value="DUF1499"/>
</dbReference>
<dbReference type="EMBL" id="BMYM01000003">
    <property type="protein sequence ID" value="GHD38290.1"/>
    <property type="molecule type" value="Genomic_DNA"/>
</dbReference>
<evidence type="ECO:0008006" key="4">
    <source>
        <dbReference type="Google" id="ProtNLM"/>
    </source>
</evidence>
<proteinExistence type="predicted"/>
<reference evidence="2" key="1">
    <citation type="journal article" date="2014" name="Int. J. Syst. Evol. Microbiol.">
        <title>Complete genome sequence of Corynebacterium casei LMG S-19264T (=DSM 44701T), isolated from a smear-ripened cheese.</title>
        <authorList>
            <consortium name="US DOE Joint Genome Institute (JGI-PGF)"/>
            <person name="Walter F."/>
            <person name="Albersmeier A."/>
            <person name="Kalinowski J."/>
            <person name="Ruckert C."/>
        </authorList>
    </citation>
    <scope>NUCLEOTIDE SEQUENCE</scope>
    <source>
        <strain evidence="2">KCTC 23430</strain>
    </source>
</reference>
<protein>
    <recommendedName>
        <fullName evidence="4">DUF1499 domain-containing protein</fullName>
    </recommendedName>
</protein>